<keyword evidence="5 11" id="KW-0694">RNA-binding</keyword>
<evidence type="ECO:0000256" key="3">
    <source>
        <dbReference type="ARBA" id="ARBA00022553"/>
    </source>
</evidence>
<dbReference type="FunFam" id="2.30.30.100:FF:000021">
    <property type="entry name" value="U6 snRNA-associated Sm-like protein LSm1"/>
    <property type="match status" value="1"/>
</dbReference>
<keyword evidence="14" id="KW-1185">Reference proteome</keyword>
<dbReference type="Proteomes" id="UP001367676">
    <property type="component" value="Unassembled WGS sequence"/>
</dbReference>
<evidence type="ECO:0000256" key="2">
    <source>
        <dbReference type="ARBA" id="ARBA00022490"/>
    </source>
</evidence>
<dbReference type="GO" id="GO:0008380">
    <property type="term" value="P:RNA splicing"/>
    <property type="evidence" value="ECO:0007669"/>
    <property type="project" value="UniProtKB-KW"/>
</dbReference>
<dbReference type="GO" id="GO:0006397">
    <property type="term" value="P:mRNA processing"/>
    <property type="evidence" value="ECO:0007669"/>
    <property type="project" value="UniProtKB-UniRule"/>
</dbReference>
<evidence type="ECO:0000313" key="13">
    <source>
        <dbReference type="EMBL" id="KAK7571822.1"/>
    </source>
</evidence>
<comment type="similarity">
    <text evidence="1 11">Belongs to the snRNP Sm proteins family.</text>
</comment>
<evidence type="ECO:0000259" key="12">
    <source>
        <dbReference type="PROSITE" id="PS52002"/>
    </source>
</evidence>
<evidence type="ECO:0000256" key="9">
    <source>
        <dbReference type="ARBA" id="ARBA00062159"/>
    </source>
</evidence>
<keyword evidence="2 11" id="KW-0963">Cytoplasm</keyword>
<dbReference type="Gene3D" id="2.30.30.100">
    <property type="match status" value="1"/>
</dbReference>
<organism evidence="13 14">
    <name type="scientific">Parthenolecanium corni</name>
    <dbReference type="NCBI Taxonomy" id="536013"/>
    <lineage>
        <taxon>Eukaryota</taxon>
        <taxon>Metazoa</taxon>
        <taxon>Ecdysozoa</taxon>
        <taxon>Arthropoda</taxon>
        <taxon>Hexapoda</taxon>
        <taxon>Insecta</taxon>
        <taxon>Pterygota</taxon>
        <taxon>Neoptera</taxon>
        <taxon>Paraneoptera</taxon>
        <taxon>Hemiptera</taxon>
        <taxon>Sternorrhyncha</taxon>
        <taxon>Coccoidea</taxon>
        <taxon>Coccidae</taxon>
        <taxon>Parthenolecanium</taxon>
    </lineage>
</organism>
<gene>
    <name evidence="11" type="primary">LSM1</name>
    <name evidence="13" type="ORF">V9T40_014294</name>
</gene>
<dbReference type="GO" id="GO:0000290">
    <property type="term" value="P:deadenylation-dependent decapping of nuclear-transcribed mRNA"/>
    <property type="evidence" value="ECO:0007669"/>
    <property type="project" value="TreeGrafter"/>
</dbReference>
<evidence type="ECO:0000313" key="14">
    <source>
        <dbReference type="Proteomes" id="UP001367676"/>
    </source>
</evidence>
<evidence type="ECO:0000256" key="11">
    <source>
        <dbReference type="RuleBase" id="RU365047"/>
    </source>
</evidence>
<accession>A0AAN9T4S0</accession>
<dbReference type="InterPro" id="IPR010920">
    <property type="entry name" value="LSM_dom_sf"/>
</dbReference>
<keyword evidence="6" id="KW-0508">mRNA splicing</keyword>
<evidence type="ECO:0000256" key="6">
    <source>
        <dbReference type="ARBA" id="ARBA00023187"/>
    </source>
</evidence>
<keyword evidence="7 11" id="KW-0687">Ribonucleoprotein</keyword>
<feature type="domain" description="Sm" evidence="12">
    <location>
        <begin position="10"/>
        <end position="85"/>
    </location>
</feature>
<dbReference type="CDD" id="cd01728">
    <property type="entry name" value="LSm1"/>
    <property type="match status" value="1"/>
</dbReference>
<keyword evidence="4 11" id="KW-0507">mRNA processing</keyword>
<sequence length="145" mass="16531">MNEIDIPFPVRTATLLRELDKRLMVWLRDGRTLIGILRSIDQFANLVLHRTVERIHVGSKYGDLPVGVTIIRGENVILLGEIDPFKEMTQPLTEVSLTEILSLQKAEQEKKFERGKVIRKALRERGISTALEAVALADRDLNFLE</sequence>
<comment type="caution">
    <text evidence="13">The sequence shown here is derived from an EMBL/GenBank/DDBJ whole genome shotgun (WGS) entry which is preliminary data.</text>
</comment>
<dbReference type="InterPro" id="IPR047575">
    <property type="entry name" value="Sm"/>
</dbReference>
<evidence type="ECO:0000256" key="10">
    <source>
        <dbReference type="ARBA" id="ARBA00067756"/>
    </source>
</evidence>
<dbReference type="InterPro" id="IPR034104">
    <property type="entry name" value="Lsm1"/>
</dbReference>
<comment type="function">
    <text evidence="11">Probably involved with other LSm subunits in the general process of degradation of mRNAs.</text>
</comment>
<evidence type="ECO:0000256" key="4">
    <source>
        <dbReference type="ARBA" id="ARBA00022664"/>
    </source>
</evidence>
<evidence type="ECO:0000256" key="7">
    <source>
        <dbReference type="ARBA" id="ARBA00023274"/>
    </source>
</evidence>
<dbReference type="GO" id="GO:1990904">
    <property type="term" value="C:ribonucleoprotein complex"/>
    <property type="evidence" value="ECO:0007669"/>
    <property type="project" value="UniProtKB-KW"/>
</dbReference>
<dbReference type="EMBL" id="JBBCAQ010000038">
    <property type="protein sequence ID" value="KAK7571822.1"/>
    <property type="molecule type" value="Genomic_DNA"/>
</dbReference>
<proteinExistence type="inferred from homology"/>
<evidence type="ECO:0000256" key="5">
    <source>
        <dbReference type="ARBA" id="ARBA00022884"/>
    </source>
</evidence>
<dbReference type="InterPro" id="IPR001163">
    <property type="entry name" value="Sm_dom_euk/arc"/>
</dbReference>
<dbReference type="GO" id="GO:1990726">
    <property type="term" value="C:Lsm1-7-Pat1 complex"/>
    <property type="evidence" value="ECO:0007669"/>
    <property type="project" value="TreeGrafter"/>
</dbReference>
<comment type="subunit">
    <text evidence="9">Interacts with SLBP; interaction with SLBP occurs when histone mRNA is being rapidly degraded during the S phase. LSm subunits form a heteromer with a donut shape.</text>
</comment>
<evidence type="ECO:0000256" key="8">
    <source>
        <dbReference type="ARBA" id="ARBA00056858"/>
    </source>
</evidence>
<dbReference type="PROSITE" id="PS52002">
    <property type="entry name" value="SM"/>
    <property type="match status" value="1"/>
</dbReference>
<evidence type="ECO:0000256" key="1">
    <source>
        <dbReference type="ARBA" id="ARBA00006850"/>
    </source>
</evidence>
<dbReference type="SUPFAM" id="SSF50182">
    <property type="entry name" value="Sm-like ribonucleoproteins"/>
    <property type="match status" value="1"/>
</dbReference>
<dbReference type="PANTHER" id="PTHR15588">
    <property type="entry name" value="LSM1"/>
    <property type="match status" value="1"/>
</dbReference>
<comment type="function">
    <text evidence="8">Plays a role in the degradation of histone mRNAs, the only eukaryotic mRNAs that are not polyadenylated. Probably also part of an LSm subunits-containing complex involved in the general process of mRNA degradation.</text>
</comment>
<comment type="subcellular location">
    <subcellularLocation>
        <location evidence="11">Cytoplasm</location>
    </subcellularLocation>
    <subcellularLocation>
        <location evidence="11">Cytoplasm</location>
        <location evidence="11">P-body</location>
    </subcellularLocation>
</comment>
<dbReference type="GO" id="GO:0000932">
    <property type="term" value="C:P-body"/>
    <property type="evidence" value="ECO:0007669"/>
    <property type="project" value="UniProtKB-SubCell"/>
</dbReference>
<keyword evidence="3" id="KW-0597">Phosphoprotein</keyword>
<reference evidence="13 14" key="1">
    <citation type="submission" date="2024-03" db="EMBL/GenBank/DDBJ databases">
        <title>Adaptation during the transition from Ophiocordyceps entomopathogen to insect associate is accompanied by gene loss and intensified selection.</title>
        <authorList>
            <person name="Ward C.M."/>
            <person name="Onetto C.A."/>
            <person name="Borneman A.R."/>
        </authorList>
    </citation>
    <scope>NUCLEOTIDE SEQUENCE [LARGE SCALE GENOMIC DNA]</scope>
    <source>
        <strain evidence="13">AWRI1</strain>
        <tissue evidence="13">Single Adult Female</tissue>
    </source>
</reference>
<dbReference type="AlphaFoldDB" id="A0AAN9T4S0"/>
<dbReference type="PANTHER" id="PTHR15588:SF8">
    <property type="entry name" value="U6 SNRNA-ASSOCIATED SM-LIKE PROTEIN LSM1"/>
    <property type="match status" value="1"/>
</dbReference>
<dbReference type="Pfam" id="PF01423">
    <property type="entry name" value="LSM"/>
    <property type="match status" value="1"/>
</dbReference>
<dbReference type="SMART" id="SM00651">
    <property type="entry name" value="Sm"/>
    <property type="match status" value="1"/>
</dbReference>
<protein>
    <recommendedName>
        <fullName evidence="10 11">U6 snRNA-associated Sm-like protein LSm1</fullName>
    </recommendedName>
</protein>
<dbReference type="GO" id="GO:0003729">
    <property type="term" value="F:mRNA binding"/>
    <property type="evidence" value="ECO:0007669"/>
    <property type="project" value="TreeGrafter"/>
</dbReference>
<name>A0AAN9T4S0_9HEMI</name>
<dbReference type="InterPro" id="IPR044642">
    <property type="entry name" value="PTHR15588"/>
</dbReference>